<name>A0AAN1WI14_9GAMM</name>
<reference evidence="2 3" key="1">
    <citation type="journal article" date="2022" name="IScience">
        <title>An ultrasensitive nanofiber-based assay for enzymatic hydrolysis and deep-sea microbial degradation of cellulose.</title>
        <authorList>
            <person name="Tsudome M."/>
            <person name="Tachioka M."/>
            <person name="Miyazaki M."/>
            <person name="Uchimura K."/>
            <person name="Tsuda M."/>
            <person name="Takaki Y."/>
            <person name="Deguchi S."/>
        </authorList>
    </citation>
    <scope>NUCLEOTIDE SEQUENCE [LARGE SCALE GENOMIC DNA]</scope>
    <source>
        <strain evidence="2 3">GE09</strain>
    </source>
</reference>
<accession>A0AAN1WI14</accession>
<evidence type="ECO:0000313" key="3">
    <source>
        <dbReference type="Proteomes" id="UP001320119"/>
    </source>
</evidence>
<sequence length="282" mass="30592">MTKSKIVFAGAGDLASRAIACLTQHKSHVPCVALSRREKSITNAQSLLGDLTDDAIWAQVKDIQPQAIVVTLVPNGEGAQGYQHGYIEPLEMLIEQVKQWAIAPVIIFASSTGVYHQTAGEQVDETSPTEPTGYSGLCMLQAEQLLASSGLPYCSVRFGGIYGPGRDFLIRQVQAGKGGGPDFTNRIHQDDAGRCLAFLVNQYLTYKNLPNCLLACDNEPASSHQVRTFIAKKLGLSAEYLQPSPSGRGGNKRCLNARLINLGFTFNYPTYREGYDYVAGNT</sequence>
<dbReference type="RefSeq" id="WP_236981994.1">
    <property type="nucleotide sequence ID" value="NZ_AP023086.1"/>
</dbReference>
<organism evidence="2 3">
    <name type="scientific">Marinagarivorans cellulosilyticus</name>
    <dbReference type="NCBI Taxonomy" id="2721545"/>
    <lineage>
        <taxon>Bacteria</taxon>
        <taxon>Pseudomonadati</taxon>
        <taxon>Pseudomonadota</taxon>
        <taxon>Gammaproteobacteria</taxon>
        <taxon>Cellvibrionales</taxon>
        <taxon>Cellvibrionaceae</taxon>
        <taxon>Marinagarivorans</taxon>
    </lineage>
</organism>
<dbReference type="EMBL" id="AP023086">
    <property type="protein sequence ID" value="BCD97961.1"/>
    <property type="molecule type" value="Genomic_DNA"/>
</dbReference>
<keyword evidence="3" id="KW-1185">Reference proteome</keyword>
<dbReference type="SUPFAM" id="SSF51735">
    <property type="entry name" value="NAD(P)-binding Rossmann-fold domains"/>
    <property type="match status" value="1"/>
</dbReference>
<dbReference type="AlphaFoldDB" id="A0AAN1WI14"/>
<gene>
    <name evidence="2" type="ORF">MARGE09_P2162</name>
</gene>
<dbReference type="InterPro" id="IPR036291">
    <property type="entry name" value="NAD(P)-bd_dom_sf"/>
</dbReference>
<dbReference type="KEGG" id="marq:MARGE09_P2162"/>
<evidence type="ECO:0000259" key="1">
    <source>
        <dbReference type="Pfam" id="PF13460"/>
    </source>
</evidence>
<protein>
    <recommendedName>
        <fullName evidence="1">NAD(P)-binding domain-containing protein</fullName>
    </recommendedName>
</protein>
<dbReference type="Gene3D" id="3.40.50.720">
    <property type="entry name" value="NAD(P)-binding Rossmann-like Domain"/>
    <property type="match status" value="1"/>
</dbReference>
<proteinExistence type="predicted"/>
<evidence type="ECO:0000313" key="2">
    <source>
        <dbReference type="EMBL" id="BCD97961.1"/>
    </source>
</evidence>
<dbReference type="Proteomes" id="UP001320119">
    <property type="component" value="Chromosome"/>
</dbReference>
<feature type="domain" description="NAD(P)-binding" evidence="1">
    <location>
        <begin position="11"/>
        <end position="197"/>
    </location>
</feature>
<dbReference type="InterPro" id="IPR016040">
    <property type="entry name" value="NAD(P)-bd_dom"/>
</dbReference>
<dbReference type="Pfam" id="PF13460">
    <property type="entry name" value="NAD_binding_10"/>
    <property type="match status" value="1"/>
</dbReference>